<dbReference type="Proteomes" id="UP001228504">
    <property type="component" value="Unassembled WGS sequence"/>
</dbReference>
<dbReference type="InterPro" id="IPR027417">
    <property type="entry name" value="P-loop_NTPase"/>
</dbReference>
<dbReference type="RefSeq" id="WP_307487426.1">
    <property type="nucleotide sequence ID" value="NZ_JAUSUF010000012.1"/>
</dbReference>
<comment type="caution">
    <text evidence="2">The sequence shown here is derived from an EMBL/GenBank/DDBJ whole genome shotgun (WGS) entry which is preliminary data.</text>
</comment>
<protein>
    <submittedName>
        <fullName evidence="2">DNA replication protein DnaC</fullName>
    </submittedName>
</protein>
<dbReference type="CDD" id="cd00009">
    <property type="entry name" value="AAA"/>
    <property type="match status" value="1"/>
</dbReference>
<dbReference type="Pfam" id="PF01695">
    <property type="entry name" value="IstB_IS21"/>
    <property type="match status" value="1"/>
</dbReference>
<evidence type="ECO:0000313" key="3">
    <source>
        <dbReference type="Proteomes" id="UP001228504"/>
    </source>
</evidence>
<dbReference type="PANTHER" id="PTHR30050:SF10">
    <property type="entry name" value="PHAGE-LIKE ELEMENT PBSX PROTEIN XKDC"/>
    <property type="match status" value="1"/>
</dbReference>
<gene>
    <name evidence="2" type="ORF">J2S18_002669</name>
</gene>
<name>A0ABT9UWS9_9FIRM</name>
<dbReference type="SUPFAM" id="SSF52540">
    <property type="entry name" value="P-loop containing nucleoside triphosphate hydrolases"/>
    <property type="match status" value="1"/>
</dbReference>
<keyword evidence="3" id="KW-1185">Reference proteome</keyword>
<dbReference type="EMBL" id="JAUSUF010000012">
    <property type="protein sequence ID" value="MDQ0150699.1"/>
    <property type="molecule type" value="Genomic_DNA"/>
</dbReference>
<dbReference type="PANTHER" id="PTHR30050">
    <property type="entry name" value="CHROMOSOMAL REPLICATION INITIATOR PROTEIN DNAA"/>
    <property type="match status" value="1"/>
</dbReference>
<accession>A0ABT9UWS9</accession>
<evidence type="ECO:0000313" key="2">
    <source>
        <dbReference type="EMBL" id="MDQ0150699.1"/>
    </source>
</evidence>
<reference evidence="2 3" key="1">
    <citation type="submission" date="2023-07" db="EMBL/GenBank/DDBJ databases">
        <title>Genomic Encyclopedia of Type Strains, Phase IV (KMG-IV): sequencing the most valuable type-strain genomes for metagenomic binning, comparative biology and taxonomic classification.</title>
        <authorList>
            <person name="Goeker M."/>
        </authorList>
    </citation>
    <scope>NUCLEOTIDE SEQUENCE [LARGE SCALE GENOMIC DNA]</scope>
    <source>
        <strain evidence="2 3">DSM 20694</strain>
    </source>
</reference>
<dbReference type="InterPro" id="IPR002611">
    <property type="entry name" value="IstB_ATP-bd"/>
</dbReference>
<proteinExistence type="predicted"/>
<feature type="domain" description="IstB-like ATP-binding" evidence="1">
    <location>
        <begin position="75"/>
        <end position="227"/>
    </location>
</feature>
<dbReference type="Gene3D" id="3.40.50.300">
    <property type="entry name" value="P-loop containing nucleotide triphosphate hydrolases"/>
    <property type="match status" value="1"/>
</dbReference>
<organism evidence="2 3">
    <name type="scientific">Eubacterium multiforme</name>
    <dbReference type="NCBI Taxonomy" id="83339"/>
    <lineage>
        <taxon>Bacteria</taxon>
        <taxon>Bacillati</taxon>
        <taxon>Bacillota</taxon>
        <taxon>Clostridia</taxon>
        <taxon>Eubacteriales</taxon>
        <taxon>Eubacteriaceae</taxon>
        <taxon>Eubacterium</taxon>
    </lineage>
</organism>
<evidence type="ECO:0000259" key="1">
    <source>
        <dbReference type="Pfam" id="PF01695"/>
    </source>
</evidence>
<sequence length="262" mass="30655">METDSPIINKVIENIRNQFKEKKEDQVVFKEKECPLCGGKKLQEVGPNIWRKCKCTELEEVEELWNKSDMGFDSMTKTWQNFEPVTQSQKDMKNIATNYFLRFKHIRNTEQNSIMFLGQSGCGKTHLLSATAYKLIKDSKVGVVYMSFVDAMTKLKQDKAPDPQKYQRMINKYKNCEVLFIDDFLKGKVTESDTTIAFEIINFRINKRLPLMISSERFLDELNKYDNATMGRMFRASQGYIKQVEGKENDYRLRTYYAKGGK</sequence>